<evidence type="ECO:0000313" key="1">
    <source>
        <dbReference type="Proteomes" id="UP001652660"/>
    </source>
</evidence>
<gene>
    <name evidence="2" type="primary">LOC140015811</name>
</gene>
<dbReference type="InterPro" id="IPR040256">
    <property type="entry name" value="At4g02000-like"/>
</dbReference>
<accession>A0ABM4VYX2</accession>
<dbReference type="Proteomes" id="UP001652660">
    <property type="component" value="Chromosome 1e"/>
</dbReference>
<name>A0ABM4VYX2_COFAR</name>
<proteinExistence type="predicted"/>
<keyword evidence="1" id="KW-1185">Reference proteome</keyword>
<protein>
    <recommendedName>
        <fullName evidence="3">DUF4283 domain-containing protein</fullName>
    </recommendedName>
</protein>
<dbReference type="PANTHER" id="PTHR31286:SF180">
    <property type="entry name" value="OS10G0362600 PROTEIN"/>
    <property type="match status" value="1"/>
</dbReference>
<organism evidence="1 2">
    <name type="scientific">Coffea arabica</name>
    <name type="common">Arabian coffee</name>
    <dbReference type="NCBI Taxonomy" id="13443"/>
    <lineage>
        <taxon>Eukaryota</taxon>
        <taxon>Viridiplantae</taxon>
        <taxon>Streptophyta</taxon>
        <taxon>Embryophyta</taxon>
        <taxon>Tracheophyta</taxon>
        <taxon>Spermatophyta</taxon>
        <taxon>Magnoliopsida</taxon>
        <taxon>eudicotyledons</taxon>
        <taxon>Gunneridae</taxon>
        <taxon>Pentapetalae</taxon>
        <taxon>asterids</taxon>
        <taxon>lamiids</taxon>
        <taxon>Gentianales</taxon>
        <taxon>Rubiaceae</taxon>
        <taxon>Ixoroideae</taxon>
        <taxon>Gardenieae complex</taxon>
        <taxon>Bertiereae - Coffeeae clade</taxon>
        <taxon>Coffeeae</taxon>
        <taxon>Coffea</taxon>
    </lineage>
</organism>
<evidence type="ECO:0008006" key="3">
    <source>
        <dbReference type="Google" id="ProtNLM"/>
    </source>
</evidence>
<dbReference type="PANTHER" id="PTHR31286">
    <property type="entry name" value="GLYCINE-RICH CELL WALL STRUCTURAL PROTEIN 1.8-LIKE"/>
    <property type="match status" value="1"/>
</dbReference>
<evidence type="ECO:0000313" key="2">
    <source>
        <dbReference type="RefSeq" id="XP_071924734.1"/>
    </source>
</evidence>
<dbReference type="RefSeq" id="XP_071924734.1">
    <property type="nucleotide sequence ID" value="XM_072068633.1"/>
</dbReference>
<dbReference type="GeneID" id="140015811"/>
<reference evidence="2" key="2">
    <citation type="submission" date="2025-08" db="UniProtKB">
        <authorList>
            <consortium name="RefSeq"/>
        </authorList>
    </citation>
    <scope>IDENTIFICATION</scope>
    <source>
        <tissue evidence="2">Leaves</tissue>
    </source>
</reference>
<sequence length="187" mass="20623">MRVFHWTKEFHVHRESSLVSVWVALPALPIHFFDKHSFLSILSPVGTPLFLYSATASSTRPSVARACVEVDLLKPVCSRVWVAVEGEGGFWQEIVIEHLPSYCSSCWRLGHSNAECNKDRLQSRPGHLLSKENGKRIGLRAVWCPDDMAEYGGAALPTEVGVAERENKGIEGLGVGVAREAEAAVAW</sequence>
<reference evidence="1" key="1">
    <citation type="journal article" date="2025" name="Foods">
        <title>Unveiling the Microbial Signatures of Arabica Coffee Cherries: Insights into Ripeness Specific Diversity, Functional Traits, and Implications for Quality and Safety.</title>
        <authorList>
            <consortium name="RefSeq"/>
            <person name="Tenea G.N."/>
            <person name="Cifuentes V."/>
            <person name="Reyes P."/>
            <person name="Cevallos-Vallejos M."/>
        </authorList>
    </citation>
    <scope>NUCLEOTIDE SEQUENCE [LARGE SCALE GENOMIC DNA]</scope>
</reference>